<evidence type="ECO:0000259" key="1">
    <source>
        <dbReference type="Pfam" id="PF13173"/>
    </source>
</evidence>
<dbReference type="PANTHER" id="PTHR33295:SF18">
    <property type="entry name" value="AAA+ ATPASE DOMAIN-CONTAINING PROTEIN"/>
    <property type="match status" value="1"/>
</dbReference>
<keyword evidence="4" id="KW-1185">Reference proteome</keyword>
<dbReference type="RefSeq" id="WP_087252217.1">
    <property type="nucleotide sequence ID" value="NZ_BSBO01000013.1"/>
</dbReference>
<dbReference type="SUPFAM" id="SSF52540">
    <property type="entry name" value="P-loop containing nucleoside triphosphate hydrolases"/>
    <property type="match status" value="1"/>
</dbReference>
<comment type="caution">
    <text evidence="3">The sequence shown here is derived from an EMBL/GenBank/DDBJ whole genome shotgun (WGS) entry which is preliminary data.</text>
</comment>
<name>A0A9W6FCC3_9FIRM</name>
<evidence type="ECO:0000259" key="2">
    <source>
        <dbReference type="Pfam" id="PF13635"/>
    </source>
</evidence>
<dbReference type="Pfam" id="PF13635">
    <property type="entry name" value="DUF4143"/>
    <property type="match status" value="1"/>
</dbReference>
<dbReference type="Proteomes" id="UP001145145">
    <property type="component" value="Unassembled WGS sequence"/>
</dbReference>
<sequence length="417" mass="49102">MEIKRDNYLEALINRMHNHMIKVVTGVRRSGKSYLIFHIFRHYLLEQGIPESHIISIELDQRKHRQYRNPDVILEYIESCIQDEEMYYILLDEVQLLNEFEEVLNSLLHIDNADVYVTGSNSKFLSKDIITEFRGRGDEIHIFPLTFWEFMQVYEGDMYHGWADYILYGGLPLTVTMKTEEQKVSYLTRLFEETYLKDIIERHHIEKTQELEDLVNILASAIGSLTNVPKIEATFKSVLGSNISGNTIRQYIEYLEDAFIVHKANRYNVKGRKYIGTPVKYYFEDVGLRNARLGFRQVEETHLMENIIYNELRSRGYSVDVGLVEQRKRDADGKMERKQLEIDFVANMGSRRYYIQSAFAMSTEEKKRQEKASLLQVQDSFKKIIIVKEVMNVTRDENGITTMSIYDFLLKKNSLEL</sequence>
<dbReference type="InterPro" id="IPR025420">
    <property type="entry name" value="DUF4143"/>
</dbReference>
<dbReference type="EMBL" id="BSBO01000013">
    <property type="protein sequence ID" value="GLG04344.1"/>
    <property type="molecule type" value="Genomic_DNA"/>
</dbReference>
<reference evidence="3 4" key="1">
    <citation type="journal article" date="2023" name="Int. J. Syst. Evol. Microbiol.">
        <title>Sellimonas catena sp. nov., isolated from human faeces.</title>
        <authorList>
            <person name="Hisatomi A."/>
            <person name="Ohkuma M."/>
            <person name="Sakamoto M."/>
        </authorList>
    </citation>
    <scope>NUCLEOTIDE SEQUENCE [LARGE SCALE GENOMIC DNA]</scope>
    <source>
        <strain evidence="3 4">12EGH17</strain>
    </source>
</reference>
<dbReference type="Pfam" id="PF13173">
    <property type="entry name" value="AAA_14"/>
    <property type="match status" value="1"/>
</dbReference>
<evidence type="ECO:0000313" key="4">
    <source>
        <dbReference type="Proteomes" id="UP001145145"/>
    </source>
</evidence>
<feature type="domain" description="AAA" evidence="1">
    <location>
        <begin position="19"/>
        <end position="151"/>
    </location>
</feature>
<accession>A0A9W6FCC3</accession>
<organism evidence="3 4">
    <name type="scientific">Sellimonas catena</name>
    <dbReference type="NCBI Taxonomy" id="2994035"/>
    <lineage>
        <taxon>Bacteria</taxon>
        <taxon>Bacillati</taxon>
        <taxon>Bacillota</taxon>
        <taxon>Clostridia</taxon>
        <taxon>Lachnospirales</taxon>
        <taxon>Lachnospiraceae</taxon>
        <taxon>Sellimonas</taxon>
    </lineage>
</organism>
<dbReference type="PANTHER" id="PTHR33295">
    <property type="entry name" value="ATPASE"/>
    <property type="match status" value="1"/>
</dbReference>
<dbReference type="AlphaFoldDB" id="A0A9W6FCC3"/>
<evidence type="ECO:0000313" key="3">
    <source>
        <dbReference type="EMBL" id="GLG04344.1"/>
    </source>
</evidence>
<feature type="domain" description="DUF4143" evidence="2">
    <location>
        <begin position="197"/>
        <end position="356"/>
    </location>
</feature>
<dbReference type="InterPro" id="IPR041682">
    <property type="entry name" value="AAA_14"/>
</dbReference>
<proteinExistence type="predicted"/>
<protein>
    <submittedName>
        <fullName evidence="3">ATPase</fullName>
    </submittedName>
</protein>
<gene>
    <name evidence="3" type="ORF">Selli1_15180</name>
</gene>
<dbReference type="InterPro" id="IPR027417">
    <property type="entry name" value="P-loop_NTPase"/>
</dbReference>